<sequence>MSRKRNIALSSSDSDSDFQVNVSPPSPFNISSESDELRSQKKLKRISKKRKVNSKKLKHKHKHKYKHKHKHKYKDKYKHKSTKKSKKKKKKKSTDKQRKKIEKGLFGNVLDEENDQEEKNKSTLDDLSSSEDDIQSFIVNEKNVSLRTLLKRKANQANRSSKSRYKTHNFQTLSNLNKDQQFEVYQIFGTNQEDEEEEIKEAEEEKEKDKEKEIQMEKEMEKEIEKNTTNYEKELLIEINDPEERKLLSMYKKVIDPTELEQRFLTIQDYLITKKDIPERVQIQRRYFQPFNNFEELKFPKFDECTYTQNDLLDEAEWIAYHAFCEEEDDEKIETISKILSLFRIKKYEVPFIQTYCKFNYQNYFNDADIWTIYYWSLHYDRFSTRKKIIKYIYTRKYQLELAKDEKDENTVEMLNSRIEFIEELQTNEELDDMFLCYNVQIKKLNVLNPRFKNFSSKIEKFSKLIKMFGLTPQQFGENLEMNQKLHNVKNPTDNPVNHGLEYLEEQYPTLDKIFLTVRSIIEQNIASEPSVRQSIRELFIQFIRINVTPTELGEVEIDYTHPFAGIKYIKDKPIQGFKNEQFILILQAEKKKLVKVTFDLPIRFSERNENEKDENEKDENDENDENENKENKIQKDGKKEVENEDNENKEKTAKSEIEIQKDEEKKNEIVIENEKIRSETEIQNEFILEENDDEKNNIDGEEKREEEKGKVEEEKEEEEEEEDFENYYDEFKIKKILKKISKFKNKVILNQLETLYLSEKKDKISKKWNFQRRIILYNVLTKYLFPYFEKEIRAKLEKEAIELIAEKASVELEKMVRVGPFRPSTFQYSSIIPYQKKQPYSTVMSCCIIDENNPLYCVMIDKDGNVGEHLTICNLQFGFIPQELSEREQSDLIKINKFIQDKLPDVIVIGCNLPICRRVYDYFHNLVERVESKEIHVTFIDPKISRIYMNTQFARMEFPKTTYGLKYAISIGRRIQDPLVEICRLCSESEFHLLGLKLHPLQHFVPKKRLKRSFDRVLIDIVNEVGVNVETITNQPHKSILLSFVCGLGKRKAKQILSSSNRILRSRKSFLKSKVIGENIYNNCIGFLKFIRSHNPLDLTRVHPSHYAIAMRIIDETISSKETVNGIEAVTAMETGLETETETETETGMETETEMETEMETETEPETETELKKNWKIQYFNYLNRNDEKKQLIRIRKKLIKLLQNPDLINLLDLKSFAHELSIIERNEGVSNNGEENDESVEKQPTKENSYETIMEMIKREIFFPFYDHRERYSDPSLEVVFDWIVGSSEEAFQPGIILDCTITKILEKGTIVVRVRNQIFGMISKINISDEMIDEEDIDAENQTITLRKDTLSLTKSNKDIILKRGTVLKCKILDVHKDRFLIELSCKESDVSPRAIIDTELQSATTFIQPILPYQDGYYDKKQEMESFIKRLEPMKKEPAYISRVIVHPNFFNINHQDAIEKLEKGKQGDVVFRPSLKGIDHLTISWKFAESMILHHDIVEEQKPSTISLGRILKIKDQSFNDLNEIISLYIAPMAALAKKILQSKIFKNMDRSSIHILLKQEKEKNPKRIPYYFILSDKYRGRFELWFLPFKKPSASLISITQQGYRFQKKIFNKLSNLIKFFKIYYSQQLKKMKKEHESKLNKINNKNTSNSNNSNQNFKPRMESYERPPDNLQQVGATSLDWGLSPKQLKQSIKSDDSKDIDESQFKHPLPKKN</sequence>
<dbReference type="InterPro" id="IPR012340">
    <property type="entry name" value="NA-bd_OB-fold"/>
</dbReference>
<dbReference type="PANTHER" id="PTHR10145">
    <property type="entry name" value="TRANSCRIPTION ELONGATION FACTOR SPT6"/>
    <property type="match status" value="1"/>
</dbReference>
<feature type="compositionally biased region" description="Basic and acidic residues" evidence="5">
    <location>
        <begin position="203"/>
        <end position="213"/>
    </location>
</feature>
<evidence type="ECO:0000256" key="3">
    <source>
        <dbReference type="ARBA" id="ARBA00023163"/>
    </source>
</evidence>
<feature type="compositionally biased region" description="Acidic residues" evidence="5">
    <location>
        <begin position="192"/>
        <end position="202"/>
    </location>
</feature>
<dbReference type="InterPro" id="IPR003029">
    <property type="entry name" value="S1_domain"/>
</dbReference>
<dbReference type="GO" id="GO:0031491">
    <property type="term" value="F:nucleosome binding"/>
    <property type="evidence" value="ECO:0007669"/>
    <property type="project" value="TreeGrafter"/>
</dbReference>
<evidence type="ECO:0000313" key="7">
    <source>
        <dbReference type="EMBL" id="KAJ3433139.1"/>
    </source>
</evidence>
<evidence type="ECO:0000313" key="8">
    <source>
        <dbReference type="Proteomes" id="UP001146793"/>
    </source>
</evidence>
<dbReference type="SUPFAM" id="SSF158832">
    <property type="entry name" value="Tex N-terminal region-like"/>
    <property type="match status" value="1"/>
</dbReference>
<dbReference type="InterPro" id="IPR035018">
    <property type="entry name" value="Spt6_SH2_C"/>
</dbReference>
<dbReference type="SMART" id="SM00316">
    <property type="entry name" value="S1"/>
    <property type="match status" value="1"/>
</dbReference>
<dbReference type="InterPro" id="IPR023319">
    <property type="entry name" value="Tex-like_HTH_dom_sf"/>
</dbReference>
<gene>
    <name evidence="7" type="ORF">M0812_22091</name>
</gene>
<reference evidence="7" key="1">
    <citation type="submission" date="2022-08" db="EMBL/GenBank/DDBJ databases">
        <title>Novel sulphate-reducing endosymbionts in the free-living metamonad Anaeramoeba.</title>
        <authorList>
            <person name="Jerlstrom-Hultqvist J."/>
            <person name="Cepicka I."/>
            <person name="Gallot-Lavallee L."/>
            <person name="Salas-Leiva D."/>
            <person name="Curtis B.A."/>
            <person name="Zahonova K."/>
            <person name="Pipaliya S."/>
            <person name="Dacks J."/>
            <person name="Roger A.J."/>
        </authorList>
    </citation>
    <scope>NUCLEOTIDE SEQUENCE</scope>
    <source>
        <strain evidence="7">Busselton2</strain>
    </source>
</reference>
<evidence type="ECO:0000256" key="1">
    <source>
        <dbReference type="ARBA" id="ARBA00004123"/>
    </source>
</evidence>
<dbReference type="Pfam" id="PF14635">
    <property type="entry name" value="HHH_7"/>
    <property type="match status" value="1"/>
</dbReference>
<feature type="domain" description="S1 motif" evidence="6">
    <location>
        <begin position="1297"/>
        <end position="1390"/>
    </location>
</feature>
<dbReference type="Gene3D" id="3.30.420.140">
    <property type="entry name" value="YqgF/RNase H-like domain"/>
    <property type="match status" value="1"/>
</dbReference>
<dbReference type="InterPro" id="IPR023323">
    <property type="entry name" value="Tex-like_dom_sf"/>
</dbReference>
<dbReference type="InterPro" id="IPR035420">
    <property type="entry name" value="Spt6_SH2"/>
</dbReference>
<dbReference type="Gene3D" id="1.10.150.310">
    <property type="entry name" value="Tex RuvX-like domain-like"/>
    <property type="match status" value="1"/>
</dbReference>
<feature type="compositionally biased region" description="Polar residues" evidence="5">
    <location>
        <begin position="8"/>
        <end position="32"/>
    </location>
</feature>
<feature type="region of interest" description="Disordered" evidence="5">
    <location>
        <begin position="1"/>
        <end position="132"/>
    </location>
</feature>
<feature type="compositionally biased region" description="Basic and acidic residues" evidence="5">
    <location>
        <begin position="1699"/>
        <end position="1712"/>
    </location>
</feature>
<dbReference type="InterPro" id="IPR012337">
    <property type="entry name" value="RNaseH-like_sf"/>
</dbReference>
<dbReference type="CDD" id="cd09928">
    <property type="entry name" value="SH2_Cterm_SPT6_like"/>
    <property type="match status" value="1"/>
</dbReference>
<keyword evidence="4" id="KW-0539">Nucleus</keyword>
<dbReference type="GO" id="GO:0140673">
    <property type="term" value="P:transcription elongation-coupled chromatin remodeling"/>
    <property type="evidence" value="ECO:0007669"/>
    <property type="project" value="InterPro"/>
</dbReference>
<dbReference type="SUPFAM" id="SSF55550">
    <property type="entry name" value="SH2 domain"/>
    <property type="match status" value="1"/>
</dbReference>
<feature type="region of interest" description="Disordered" evidence="5">
    <location>
        <begin position="192"/>
        <end position="213"/>
    </location>
</feature>
<dbReference type="InterPro" id="IPR036860">
    <property type="entry name" value="SH2_dom_sf"/>
</dbReference>
<comment type="subcellular location">
    <subcellularLocation>
        <location evidence="1">Nucleus</location>
    </subcellularLocation>
</comment>
<dbReference type="InterPro" id="IPR028231">
    <property type="entry name" value="Spt6_YqgF"/>
</dbReference>
<comment type="similarity">
    <text evidence="2">Belongs to the SPT6 family.</text>
</comment>
<dbReference type="PANTHER" id="PTHR10145:SF6">
    <property type="entry name" value="TRANSCRIPTION ELONGATION FACTOR SPT6"/>
    <property type="match status" value="1"/>
</dbReference>
<dbReference type="GO" id="GO:0003746">
    <property type="term" value="F:translation elongation factor activity"/>
    <property type="evidence" value="ECO:0007669"/>
    <property type="project" value="UniProtKB-KW"/>
</dbReference>
<dbReference type="Proteomes" id="UP001146793">
    <property type="component" value="Unassembled WGS sequence"/>
</dbReference>
<dbReference type="EMBL" id="JANTQA010000047">
    <property type="protein sequence ID" value="KAJ3433139.1"/>
    <property type="molecule type" value="Genomic_DNA"/>
</dbReference>
<evidence type="ECO:0000256" key="2">
    <source>
        <dbReference type="ARBA" id="ARBA00009253"/>
    </source>
</evidence>
<evidence type="ECO:0000256" key="5">
    <source>
        <dbReference type="SAM" id="MobiDB-lite"/>
    </source>
</evidence>
<dbReference type="SUPFAM" id="SSF50249">
    <property type="entry name" value="Nucleic acid-binding proteins"/>
    <property type="match status" value="1"/>
</dbReference>
<dbReference type="Gene3D" id="2.40.50.140">
    <property type="entry name" value="Nucleic acid-binding proteins"/>
    <property type="match status" value="1"/>
</dbReference>
<dbReference type="GO" id="GO:0008023">
    <property type="term" value="C:transcription elongation factor complex"/>
    <property type="evidence" value="ECO:0007669"/>
    <property type="project" value="TreeGrafter"/>
</dbReference>
<dbReference type="GO" id="GO:0034728">
    <property type="term" value="P:nucleosome organization"/>
    <property type="evidence" value="ECO:0007669"/>
    <property type="project" value="TreeGrafter"/>
</dbReference>
<feature type="compositionally biased region" description="Basic and acidic residues" evidence="5">
    <location>
        <begin position="1666"/>
        <end position="1675"/>
    </location>
</feature>
<dbReference type="Pfam" id="PF14633">
    <property type="entry name" value="SH2_2"/>
    <property type="match status" value="1"/>
</dbReference>
<dbReference type="InterPro" id="IPR000980">
    <property type="entry name" value="SH2"/>
</dbReference>
<name>A0AAV7YUF9_9EUKA</name>
<feature type="compositionally biased region" description="Low complexity" evidence="5">
    <location>
        <begin position="1647"/>
        <end position="1665"/>
    </location>
</feature>
<dbReference type="Pfam" id="PF14639">
    <property type="entry name" value="YqgF"/>
    <property type="match status" value="1"/>
</dbReference>
<feature type="compositionally biased region" description="Basic and acidic residues" evidence="5">
    <location>
        <begin position="695"/>
        <end position="714"/>
    </location>
</feature>
<feature type="compositionally biased region" description="Acidic residues" evidence="5">
    <location>
        <begin position="1138"/>
        <end position="1169"/>
    </location>
</feature>
<evidence type="ECO:0000259" key="6">
    <source>
        <dbReference type="PROSITE" id="PS50126"/>
    </source>
</evidence>
<keyword evidence="7" id="KW-0648">Protein biosynthesis</keyword>
<dbReference type="CDD" id="cd09918">
    <property type="entry name" value="SH2_Nterm_SPT6_like"/>
    <property type="match status" value="1"/>
</dbReference>
<protein>
    <submittedName>
        <fullName evidence="7">Transcription elongation factor spt6</fullName>
    </submittedName>
</protein>
<dbReference type="Gene3D" id="1.10.3500.10">
    <property type="entry name" value="Tex N-terminal region-like"/>
    <property type="match status" value="1"/>
</dbReference>
<feature type="compositionally biased region" description="Basic residues" evidence="5">
    <location>
        <begin position="40"/>
        <end position="101"/>
    </location>
</feature>
<comment type="caution">
    <text evidence="7">The sequence shown here is derived from an EMBL/GenBank/DDBJ whole genome shotgun (WGS) entry which is preliminary data.</text>
</comment>
<dbReference type="InterPro" id="IPR032706">
    <property type="entry name" value="Spt6_HHH"/>
</dbReference>
<dbReference type="SUPFAM" id="SSF47781">
    <property type="entry name" value="RuvA domain 2-like"/>
    <property type="match status" value="1"/>
</dbReference>
<dbReference type="InterPro" id="IPR037027">
    <property type="entry name" value="YqgF/RNaseH-like_dom_sf"/>
</dbReference>
<dbReference type="PROSITE" id="PS50126">
    <property type="entry name" value="S1"/>
    <property type="match status" value="1"/>
</dbReference>
<dbReference type="InterPro" id="IPR010994">
    <property type="entry name" value="RuvA_2-like"/>
</dbReference>
<feature type="region of interest" description="Disordered" evidence="5">
    <location>
        <begin position="1230"/>
        <end position="1249"/>
    </location>
</feature>
<feature type="compositionally biased region" description="Basic and acidic residues" evidence="5">
    <location>
        <begin position="627"/>
        <end position="660"/>
    </location>
</feature>
<feature type="region of interest" description="Disordered" evidence="5">
    <location>
        <begin position="683"/>
        <end position="722"/>
    </location>
</feature>
<evidence type="ECO:0000256" key="4">
    <source>
        <dbReference type="ARBA" id="ARBA00023242"/>
    </source>
</evidence>
<feature type="compositionally biased region" description="Acidic residues" evidence="5">
    <location>
        <begin position="612"/>
        <end position="626"/>
    </location>
</feature>
<dbReference type="GO" id="GO:0003676">
    <property type="term" value="F:nucleic acid binding"/>
    <property type="evidence" value="ECO:0007669"/>
    <property type="project" value="InterPro"/>
</dbReference>
<feature type="region of interest" description="Disordered" evidence="5">
    <location>
        <begin position="1137"/>
        <end position="1171"/>
    </location>
</feature>
<dbReference type="Gene3D" id="1.10.10.650">
    <property type="entry name" value="RuvA domain 2-like"/>
    <property type="match status" value="1"/>
</dbReference>
<dbReference type="SUPFAM" id="SSF53098">
    <property type="entry name" value="Ribonuclease H-like"/>
    <property type="match status" value="1"/>
</dbReference>
<feature type="region of interest" description="Disordered" evidence="5">
    <location>
        <begin position="609"/>
        <end position="660"/>
    </location>
</feature>
<dbReference type="GO" id="GO:0042393">
    <property type="term" value="F:histone binding"/>
    <property type="evidence" value="ECO:0007669"/>
    <property type="project" value="TreeGrafter"/>
</dbReference>
<keyword evidence="3" id="KW-0804">Transcription</keyword>
<proteinExistence type="inferred from homology"/>
<dbReference type="InterPro" id="IPR017072">
    <property type="entry name" value="TF_Spt6"/>
</dbReference>
<dbReference type="InterPro" id="IPR035019">
    <property type="entry name" value="Spt6_SH2_N"/>
</dbReference>
<feature type="region of interest" description="Disordered" evidence="5">
    <location>
        <begin position="1641"/>
        <end position="1720"/>
    </location>
</feature>
<keyword evidence="7" id="KW-0251">Elongation factor</keyword>
<dbReference type="Gene3D" id="3.30.505.10">
    <property type="entry name" value="SH2 domain"/>
    <property type="match status" value="2"/>
</dbReference>
<dbReference type="SMART" id="SM00252">
    <property type="entry name" value="SH2"/>
    <property type="match status" value="1"/>
</dbReference>
<organism evidence="7 8">
    <name type="scientific">Anaeramoeba flamelloides</name>
    <dbReference type="NCBI Taxonomy" id="1746091"/>
    <lineage>
        <taxon>Eukaryota</taxon>
        <taxon>Metamonada</taxon>
        <taxon>Anaeramoebidae</taxon>
        <taxon>Anaeramoeba</taxon>
    </lineage>
</organism>
<accession>A0AAV7YUF9</accession>